<evidence type="ECO:0000256" key="4">
    <source>
        <dbReference type="ARBA" id="ARBA00023015"/>
    </source>
</evidence>
<dbReference type="InterPro" id="IPR045279">
    <property type="entry name" value="ARR-like"/>
</dbReference>
<evidence type="ECO:0000256" key="6">
    <source>
        <dbReference type="ARBA" id="ARBA00038244"/>
    </source>
</evidence>
<evidence type="ECO:0000256" key="5">
    <source>
        <dbReference type="ARBA" id="ARBA00023163"/>
    </source>
</evidence>
<dbReference type="GO" id="GO:0000160">
    <property type="term" value="P:phosphorelay signal transduction system"/>
    <property type="evidence" value="ECO:0007669"/>
    <property type="project" value="UniProtKB-KW"/>
</dbReference>
<dbReference type="InterPro" id="IPR001789">
    <property type="entry name" value="Sig_transdc_resp-reg_receiver"/>
</dbReference>
<proteinExistence type="inferred from homology"/>
<accession>A0AAE1IQN5</accession>
<dbReference type="InterPro" id="IPR011006">
    <property type="entry name" value="CheY-like_superfamily"/>
</dbReference>
<sequence length="89" mass="9745">MGMATDSRFHVLVVDDSLIDKKLIEKLLKTSSYQVTTVDSGSKALEFLGLRNNDQIDPSTPSVSPSNLQVSYFRLRFPGPVSVFTAPLG</sequence>
<evidence type="ECO:0000256" key="3">
    <source>
        <dbReference type="ARBA" id="ARBA00023012"/>
    </source>
</evidence>
<comment type="caution">
    <text evidence="8">Lacks conserved residue(s) required for the propagation of feature annotation.</text>
</comment>
<comment type="caution">
    <text evidence="10">The sequence shown here is derived from an EMBL/GenBank/DDBJ whole genome shotgun (WGS) entry which is preliminary data.</text>
</comment>
<keyword evidence="3" id="KW-0902">Two-component regulatory system</keyword>
<dbReference type="GO" id="GO:0009736">
    <property type="term" value="P:cytokinin-activated signaling pathway"/>
    <property type="evidence" value="ECO:0007669"/>
    <property type="project" value="UniProtKB-KW"/>
</dbReference>
<keyword evidence="5" id="KW-0804">Transcription</keyword>
<dbReference type="EMBL" id="JAWXYG010000015">
    <property type="protein sequence ID" value="KAK4253648.1"/>
    <property type="molecule type" value="Genomic_DNA"/>
</dbReference>
<dbReference type="PANTHER" id="PTHR43874:SF167">
    <property type="entry name" value="TWO-COMPONENT RESPONSE REGULATOR ARR9"/>
    <property type="match status" value="1"/>
</dbReference>
<evidence type="ECO:0000256" key="2">
    <source>
        <dbReference type="ARBA" id="ARBA00022864"/>
    </source>
</evidence>
<keyword evidence="2" id="KW-0932">Cytokinin signaling pathway</keyword>
<dbReference type="AlphaFoldDB" id="A0AAE1IQN5"/>
<keyword evidence="1" id="KW-0597">Phosphoprotein</keyword>
<dbReference type="PROSITE" id="PS50110">
    <property type="entry name" value="RESPONSE_REGULATORY"/>
    <property type="match status" value="1"/>
</dbReference>
<evidence type="ECO:0000256" key="8">
    <source>
        <dbReference type="PROSITE-ProRule" id="PRU00169"/>
    </source>
</evidence>
<organism evidence="10 11">
    <name type="scientific">Acacia crassicarpa</name>
    <name type="common">northern wattle</name>
    <dbReference type="NCBI Taxonomy" id="499986"/>
    <lineage>
        <taxon>Eukaryota</taxon>
        <taxon>Viridiplantae</taxon>
        <taxon>Streptophyta</taxon>
        <taxon>Embryophyta</taxon>
        <taxon>Tracheophyta</taxon>
        <taxon>Spermatophyta</taxon>
        <taxon>Magnoliopsida</taxon>
        <taxon>eudicotyledons</taxon>
        <taxon>Gunneridae</taxon>
        <taxon>Pentapetalae</taxon>
        <taxon>rosids</taxon>
        <taxon>fabids</taxon>
        <taxon>Fabales</taxon>
        <taxon>Fabaceae</taxon>
        <taxon>Caesalpinioideae</taxon>
        <taxon>mimosoid clade</taxon>
        <taxon>Acacieae</taxon>
        <taxon>Acacia</taxon>
    </lineage>
</organism>
<dbReference type="Proteomes" id="UP001293593">
    <property type="component" value="Unassembled WGS sequence"/>
</dbReference>
<keyword evidence="11" id="KW-1185">Reference proteome</keyword>
<evidence type="ECO:0000313" key="11">
    <source>
        <dbReference type="Proteomes" id="UP001293593"/>
    </source>
</evidence>
<evidence type="ECO:0000256" key="1">
    <source>
        <dbReference type="ARBA" id="ARBA00022553"/>
    </source>
</evidence>
<gene>
    <name evidence="10" type="ORF">QN277_010296</name>
</gene>
<dbReference type="PANTHER" id="PTHR43874">
    <property type="entry name" value="TWO-COMPONENT RESPONSE REGULATOR"/>
    <property type="match status" value="1"/>
</dbReference>
<evidence type="ECO:0000313" key="10">
    <source>
        <dbReference type="EMBL" id="KAK4253648.1"/>
    </source>
</evidence>
<evidence type="ECO:0000259" key="9">
    <source>
        <dbReference type="PROSITE" id="PS50110"/>
    </source>
</evidence>
<reference evidence="10" key="1">
    <citation type="submission" date="2023-10" db="EMBL/GenBank/DDBJ databases">
        <title>Chromosome-level genome of the transformable northern wattle, Acacia crassicarpa.</title>
        <authorList>
            <person name="Massaro I."/>
            <person name="Sinha N.R."/>
            <person name="Poethig S."/>
            <person name="Leichty A.R."/>
        </authorList>
    </citation>
    <scope>NUCLEOTIDE SEQUENCE</scope>
    <source>
        <strain evidence="10">Acra3RX</strain>
        <tissue evidence="10">Leaf</tissue>
    </source>
</reference>
<dbReference type="Gene3D" id="3.40.50.2300">
    <property type="match status" value="1"/>
</dbReference>
<keyword evidence="4" id="KW-0805">Transcription regulation</keyword>
<comment type="function">
    <text evidence="7">Functions as a response regulator involved in His-to-Asp phosphorelay signal transduction system. Phosphorylation of the Asp residue in the receiver domain activates the ability of the protein to promote the transcription of target genes. Type-A response regulators seem to act as negative regulators of the cytokinin signaling.</text>
</comment>
<dbReference type="SUPFAM" id="SSF52172">
    <property type="entry name" value="CheY-like"/>
    <property type="match status" value="1"/>
</dbReference>
<name>A0AAE1IQN5_9FABA</name>
<evidence type="ECO:0000256" key="7">
    <source>
        <dbReference type="ARBA" id="ARBA00043855"/>
    </source>
</evidence>
<feature type="domain" description="Response regulatory" evidence="9">
    <location>
        <begin position="10"/>
        <end position="89"/>
    </location>
</feature>
<protein>
    <recommendedName>
        <fullName evidence="9">Response regulatory domain-containing protein</fullName>
    </recommendedName>
</protein>
<comment type="similarity">
    <text evidence="6">Belongs to the ARR family. Type-A subfamily.</text>
</comment>